<dbReference type="Pfam" id="PF00395">
    <property type="entry name" value="SLH"/>
    <property type="match status" value="1"/>
</dbReference>
<reference evidence="3 4" key="1">
    <citation type="submission" date="2016-11" db="EMBL/GenBank/DDBJ databases">
        <authorList>
            <person name="Jaros S."/>
            <person name="Januszkiewicz K."/>
            <person name="Wedrychowicz H."/>
        </authorList>
    </citation>
    <scope>NUCLEOTIDE SEQUENCE [LARGE SCALE GENOMIC DNA]</scope>
    <source>
        <strain evidence="3 4">DSM 19022</strain>
    </source>
</reference>
<dbReference type="AlphaFoldDB" id="A0A1M6FEY2"/>
<gene>
    <name evidence="3" type="ORF">SAMN02745176_01926</name>
</gene>
<protein>
    <submittedName>
        <fullName evidence="3">S-layer homology domain-containing protein</fullName>
    </submittedName>
</protein>
<evidence type="ECO:0000259" key="2">
    <source>
        <dbReference type="PROSITE" id="PS51272"/>
    </source>
</evidence>
<dbReference type="RefSeq" id="WP_073025993.1">
    <property type="nucleotide sequence ID" value="NZ_FQZS01000012.1"/>
</dbReference>
<proteinExistence type="predicted"/>
<dbReference type="PROSITE" id="PS51272">
    <property type="entry name" value="SLH"/>
    <property type="match status" value="1"/>
</dbReference>
<sequence>MEKAVSILLTLTFILSSTIFVSADENFKTYGELLYDIGVISGSDGNINENGQITREEMVTVLIKISDKYIDFESYVPPKTPSFKDVPVSHWAYKNIEFALKNNITTGVGNGYFGLGQPITYNQASIFLIRSLNANLDGINYATAASEIKEKFKLSLSHEVAPNDPLKRGEVFELLAKTLNMDDYNLKVKKVETIGLDESKISMFNQNIGDVISYKDKANVSENVSNKTEKSANDEFPVDLLENISVDGFAPEEREEFIQILEERKLMKDLIGKYLAGKYMNISLKDFDSMFKDRDIKANGTIIDEYTREDVDYKYSVSRYKPTFFFMPEDNICAVTISYYEFGYDCNVKEIRKYETVDDTTPYALILRPVWYDELEDNDQNYVDSYLIVFHDKDDNVKTIFISPHCEGYFNEADNTN</sequence>
<evidence type="ECO:0000313" key="3">
    <source>
        <dbReference type="EMBL" id="SHI96199.1"/>
    </source>
</evidence>
<evidence type="ECO:0000256" key="1">
    <source>
        <dbReference type="ARBA" id="ARBA00022737"/>
    </source>
</evidence>
<evidence type="ECO:0000313" key="4">
    <source>
        <dbReference type="Proteomes" id="UP000184442"/>
    </source>
</evidence>
<dbReference type="EMBL" id="FQZS01000012">
    <property type="protein sequence ID" value="SHI96199.1"/>
    <property type="molecule type" value="Genomic_DNA"/>
</dbReference>
<organism evidence="3 4">
    <name type="scientific">Lutispora thermophila DSM 19022</name>
    <dbReference type="NCBI Taxonomy" id="1122184"/>
    <lineage>
        <taxon>Bacteria</taxon>
        <taxon>Bacillati</taxon>
        <taxon>Bacillota</taxon>
        <taxon>Clostridia</taxon>
        <taxon>Lutisporales</taxon>
        <taxon>Lutisporaceae</taxon>
        <taxon>Lutispora</taxon>
    </lineage>
</organism>
<keyword evidence="4" id="KW-1185">Reference proteome</keyword>
<dbReference type="STRING" id="1122184.SAMN02745176_01926"/>
<dbReference type="InterPro" id="IPR001119">
    <property type="entry name" value="SLH_dom"/>
</dbReference>
<accession>A0A1M6FEY2</accession>
<feature type="domain" description="SLH" evidence="2">
    <location>
        <begin position="79"/>
        <end position="142"/>
    </location>
</feature>
<dbReference type="OrthoDB" id="1699243at2"/>
<name>A0A1M6FEY2_9FIRM</name>
<dbReference type="Proteomes" id="UP000184442">
    <property type="component" value="Unassembled WGS sequence"/>
</dbReference>
<keyword evidence="1" id="KW-0677">Repeat</keyword>